<organism evidence="1 2">
    <name type="scientific">Ceriporiopsis subvermispora (strain B)</name>
    <name type="common">White-rot fungus</name>
    <name type="synonym">Gelatoporia subvermispora</name>
    <dbReference type="NCBI Taxonomy" id="914234"/>
    <lineage>
        <taxon>Eukaryota</taxon>
        <taxon>Fungi</taxon>
        <taxon>Dikarya</taxon>
        <taxon>Basidiomycota</taxon>
        <taxon>Agaricomycotina</taxon>
        <taxon>Agaricomycetes</taxon>
        <taxon>Polyporales</taxon>
        <taxon>Gelatoporiaceae</taxon>
        <taxon>Gelatoporia</taxon>
    </lineage>
</organism>
<protein>
    <recommendedName>
        <fullName evidence="3">F-box domain-containing protein</fullName>
    </recommendedName>
</protein>
<dbReference type="HOGENOM" id="CLU_480573_0_0_1"/>
<dbReference type="OrthoDB" id="2753739at2759"/>
<dbReference type="EMBL" id="KB445802">
    <property type="protein sequence ID" value="EMD34663.1"/>
    <property type="molecule type" value="Genomic_DNA"/>
</dbReference>
<dbReference type="Gene3D" id="3.80.10.10">
    <property type="entry name" value="Ribonuclease Inhibitor"/>
    <property type="match status" value="1"/>
</dbReference>
<evidence type="ECO:0000313" key="1">
    <source>
        <dbReference type="EMBL" id="EMD34663.1"/>
    </source>
</evidence>
<dbReference type="AlphaFoldDB" id="M2QCB7"/>
<reference evidence="1 2" key="1">
    <citation type="journal article" date="2012" name="Proc. Natl. Acad. Sci. U.S.A.">
        <title>Comparative genomics of Ceriporiopsis subvermispora and Phanerochaete chrysosporium provide insight into selective ligninolysis.</title>
        <authorList>
            <person name="Fernandez-Fueyo E."/>
            <person name="Ruiz-Duenas F.J."/>
            <person name="Ferreira P."/>
            <person name="Floudas D."/>
            <person name="Hibbett D.S."/>
            <person name="Canessa P."/>
            <person name="Larrondo L.F."/>
            <person name="James T.Y."/>
            <person name="Seelenfreund D."/>
            <person name="Lobos S."/>
            <person name="Polanco R."/>
            <person name="Tello M."/>
            <person name="Honda Y."/>
            <person name="Watanabe T."/>
            <person name="Watanabe T."/>
            <person name="Ryu J.S."/>
            <person name="Kubicek C.P."/>
            <person name="Schmoll M."/>
            <person name="Gaskell J."/>
            <person name="Hammel K.E."/>
            <person name="St John F.J."/>
            <person name="Vanden Wymelenberg A."/>
            <person name="Sabat G."/>
            <person name="Splinter BonDurant S."/>
            <person name="Syed K."/>
            <person name="Yadav J.S."/>
            <person name="Doddapaneni H."/>
            <person name="Subramanian V."/>
            <person name="Lavin J.L."/>
            <person name="Oguiza J.A."/>
            <person name="Perez G."/>
            <person name="Pisabarro A.G."/>
            <person name="Ramirez L."/>
            <person name="Santoyo F."/>
            <person name="Master E."/>
            <person name="Coutinho P.M."/>
            <person name="Henrissat B."/>
            <person name="Lombard V."/>
            <person name="Magnuson J.K."/>
            <person name="Kuees U."/>
            <person name="Hori C."/>
            <person name="Igarashi K."/>
            <person name="Samejima M."/>
            <person name="Held B.W."/>
            <person name="Barry K.W."/>
            <person name="LaButti K.M."/>
            <person name="Lapidus A."/>
            <person name="Lindquist E.A."/>
            <person name="Lucas S.M."/>
            <person name="Riley R."/>
            <person name="Salamov A.A."/>
            <person name="Hoffmeister D."/>
            <person name="Schwenk D."/>
            <person name="Hadar Y."/>
            <person name="Yarden O."/>
            <person name="de Vries R.P."/>
            <person name="Wiebenga A."/>
            <person name="Stenlid J."/>
            <person name="Eastwood D."/>
            <person name="Grigoriev I.V."/>
            <person name="Berka R.M."/>
            <person name="Blanchette R.A."/>
            <person name="Kersten P."/>
            <person name="Martinez A.T."/>
            <person name="Vicuna R."/>
            <person name="Cullen D."/>
        </authorList>
    </citation>
    <scope>NUCLEOTIDE SEQUENCE [LARGE SCALE GENOMIC DNA]</scope>
    <source>
        <strain evidence="1 2">B</strain>
    </source>
</reference>
<proteinExistence type="predicted"/>
<sequence length="567" mass="63867">MRHHLTVEAARYPSLGRDGNGECLPVRLLLPNSLMTAAYSMSLAYPELSVIHKVRTAFSALPDVSTSAHYQQTSVPSTFILRMDSRRFSSLDGGKDPRRVSAYGRSTSQRRTSQLLTQLSITSEVFRISSPHKRRLHTASPPSRKHRRSPAVPFEICERVIHFVAHPIDRPSLVACALVCRAWLSTSRRHLFHIVHLRTVPQIEFLSQILNNFRGLRDLIGGLVVCPSDEDAPDVLRRSLCMLSHMPSGTTFSVSPLSPSLSSAFLPKTTRPSLFSRRKKIQPKYRARLSLEGLTWNAPNTFSTLPKYSSVTSLSLCCNSYTNFSDLLPMLSQFPELQYLHCCSLSCLDCPSSESLNPRSFHGMLNKLRRMEVHTDTLHSQQIQQLLDASGTTLEILSLHTRSDRVLSRCSEDSSFTPDLGRFTALHTISLGSELHHTEGNLSWMNDVLETSSSSALKQIALRLPRATVDFATQRRRRSSPMALRLEEVLTNSQFGELERILFMLQSFENCETSWFHEVSSLLQESQSSEPALVDVQLLDGKLQHEHTPITISGVTVLHPHFRAFRE</sequence>
<dbReference type="Proteomes" id="UP000016930">
    <property type="component" value="Unassembled WGS sequence"/>
</dbReference>
<evidence type="ECO:0000313" key="2">
    <source>
        <dbReference type="Proteomes" id="UP000016930"/>
    </source>
</evidence>
<keyword evidence="2" id="KW-1185">Reference proteome</keyword>
<accession>M2QCB7</accession>
<name>M2QCB7_CERS8</name>
<dbReference type="InterPro" id="IPR032675">
    <property type="entry name" value="LRR_dom_sf"/>
</dbReference>
<gene>
    <name evidence="1" type="ORF">CERSUDRAFT_116842</name>
</gene>
<evidence type="ECO:0008006" key="3">
    <source>
        <dbReference type="Google" id="ProtNLM"/>
    </source>
</evidence>